<evidence type="ECO:0000313" key="2">
    <source>
        <dbReference type="Proteomes" id="UP000309389"/>
    </source>
</evidence>
<name>A0A4T3F655_9SPHN</name>
<dbReference type="RefSeq" id="WP_136693355.1">
    <property type="nucleotide sequence ID" value="NZ_SSHH01000002.1"/>
</dbReference>
<dbReference type="EMBL" id="SSHH01000002">
    <property type="protein sequence ID" value="TIX50336.1"/>
    <property type="molecule type" value="Genomic_DNA"/>
</dbReference>
<dbReference type="Proteomes" id="UP000309389">
    <property type="component" value="Unassembled WGS sequence"/>
</dbReference>
<evidence type="ECO:0000313" key="1">
    <source>
        <dbReference type="EMBL" id="TIX50336.1"/>
    </source>
</evidence>
<reference evidence="1 2" key="1">
    <citation type="submission" date="2019-04" db="EMBL/GenBank/DDBJ databases">
        <title>Altererythrobacter aquimixticola sp. nov., isolated from sediment of junction between the ocean and a freshwater spring.</title>
        <authorList>
            <person name="Yoon J.-H."/>
        </authorList>
    </citation>
    <scope>NUCLEOTIDE SEQUENCE [LARGE SCALE GENOMIC DNA]</scope>
    <source>
        <strain evidence="1 2">SSKS-13</strain>
    </source>
</reference>
<dbReference type="AlphaFoldDB" id="A0A4T3F655"/>
<gene>
    <name evidence="1" type="ORF">E5222_08630</name>
</gene>
<sequence length="406" mass="46859">MDERLVQQILLARYYLHLASEQMVSPQQSSKFVAINLLHEAIEATLIACADHLNAKLPDRCTFEQYLDKIDDKLADRELPLRARILQFNRARVAAKHHLTLPNDEFIDLMGKIVPEFIRDTVLIVFDKNIDEVSLIDLVEDENLKEYLRESQIHISSGDFYESLISSRKAFYAQFEKNYDIREFKNDNKSHNKGILSPFSLCHAPYYAKNSRYIEENVRSPSEYIVLDHTRIEADLIRDGIDVHKFWNIWRLTPRVYDFNDEKWVVEHDFDIKDDEFLHEKSVYVLDNLINITIQRQKKIRSQISRSSSVRYIEVKPETKFLKKAMVDSPIVGVLPPGVHRVNIMKSVPGLDGNGTFWEASYVRKNGPWLFGFINIDETVGEPKVGLVADGIDHPDLIPGGSTTGA</sequence>
<keyword evidence="2" id="KW-1185">Reference proteome</keyword>
<dbReference type="OrthoDB" id="8481306at2"/>
<accession>A0A4T3F655</accession>
<protein>
    <submittedName>
        <fullName evidence="1">Uncharacterized protein</fullName>
    </submittedName>
</protein>
<comment type="caution">
    <text evidence="1">The sequence shown here is derived from an EMBL/GenBank/DDBJ whole genome shotgun (WGS) entry which is preliminary data.</text>
</comment>
<organism evidence="1 2">
    <name type="scientific">Alteraurantiacibacter aquimixticola</name>
    <dbReference type="NCBI Taxonomy" id="2489173"/>
    <lineage>
        <taxon>Bacteria</taxon>
        <taxon>Pseudomonadati</taxon>
        <taxon>Pseudomonadota</taxon>
        <taxon>Alphaproteobacteria</taxon>
        <taxon>Sphingomonadales</taxon>
        <taxon>Erythrobacteraceae</taxon>
        <taxon>Alteraurantiacibacter</taxon>
    </lineage>
</organism>
<proteinExistence type="predicted"/>